<dbReference type="PANTHER" id="PTHR46696">
    <property type="entry name" value="P450, PUTATIVE (EUROFUNG)-RELATED"/>
    <property type="match status" value="1"/>
</dbReference>
<dbReference type="CDD" id="cd11033">
    <property type="entry name" value="CYP142-like"/>
    <property type="match status" value="1"/>
</dbReference>
<comment type="caution">
    <text evidence="3">The sequence shown here is derived from an EMBL/GenBank/DDBJ whole genome shotgun (WGS) entry which is preliminary data.</text>
</comment>
<dbReference type="PRINTS" id="PR00359">
    <property type="entry name" value="BP450"/>
</dbReference>
<keyword evidence="4" id="KW-1185">Reference proteome</keyword>
<evidence type="ECO:0000313" key="4">
    <source>
        <dbReference type="Proteomes" id="UP001500064"/>
    </source>
</evidence>
<keyword evidence="2" id="KW-0560">Oxidoreductase</keyword>
<sequence length="427" mass="46631">MGIALQVTATPAALSVAEAGRSLAVPATYADEARLHAALTLLREQAPVHRVEAPGYAPFWAVTRHADITDIERDHALWRNAPRPVLRTAALDAALEARRAKGGALATLVHLDGRRHRELRAIGADWFRPKAMRELRARVRELAARYVTVMAEHGGACDFARDVAAHYPLYVILSLLGLPESDFPRMLSLTQQLFGQDDADTGRGSGTPVDHTSVLEDLFAYFHDLTARRRATPTGDLASEIANARVDGHHLDDNTVASYYIIIATAGHDTTSSTIAGGLEALIRHPAELRRLRADPGLLGPAAEEMIRWVSPVKSFMRTASADTQVRGTPIAEGESVLLAYPSANRDEEVFPEPFRFDAGRDPNRHLAFGSGVHYCLGAALARMEIQELFAELLPRLTRVEPDGEPARTATTFVGGLKRLPIRYSLS</sequence>
<name>A0ABN2FTD2_9ACTN</name>
<dbReference type="InterPro" id="IPR001128">
    <property type="entry name" value="Cyt_P450"/>
</dbReference>
<dbReference type="Gene3D" id="1.10.630.10">
    <property type="entry name" value="Cytochrome P450"/>
    <property type="match status" value="1"/>
</dbReference>
<dbReference type="Pfam" id="PF00067">
    <property type="entry name" value="p450"/>
    <property type="match status" value="1"/>
</dbReference>
<evidence type="ECO:0000313" key="3">
    <source>
        <dbReference type="EMBL" id="GAA1659042.1"/>
    </source>
</evidence>
<proteinExistence type="inferred from homology"/>
<keyword evidence="2" id="KW-0349">Heme</keyword>
<protein>
    <submittedName>
        <fullName evidence="3">Cytochrome P450</fullName>
    </submittedName>
</protein>
<keyword evidence="2" id="KW-0503">Monooxygenase</keyword>
<dbReference type="SUPFAM" id="SSF48264">
    <property type="entry name" value="Cytochrome P450"/>
    <property type="match status" value="1"/>
</dbReference>
<dbReference type="InterPro" id="IPR017972">
    <property type="entry name" value="Cyt_P450_CS"/>
</dbReference>
<accession>A0ABN2FTD2</accession>
<dbReference type="PROSITE" id="PS00086">
    <property type="entry name" value="CYTOCHROME_P450"/>
    <property type="match status" value="1"/>
</dbReference>
<dbReference type="InterPro" id="IPR036396">
    <property type="entry name" value="Cyt_P450_sf"/>
</dbReference>
<dbReference type="RefSeq" id="WP_346110440.1">
    <property type="nucleotide sequence ID" value="NZ_BAAAMU010000059.1"/>
</dbReference>
<reference evidence="3 4" key="1">
    <citation type="journal article" date="2019" name="Int. J. Syst. Evol. Microbiol.">
        <title>The Global Catalogue of Microorganisms (GCM) 10K type strain sequencing project: providing services to taxonomists for standard genome sequencing and annotation.</title>
        <authorList>
            <consortium name="The Broad Institute Genomics Platform"/>
            <consortium name="The Broad Institute Genome Sequencing Center for Infectious Disease"/>
            <person name="Wu L."/>
            <person name="Ma J."/>
        </authorList>
    </citation>
    <scope>NUCLEOTIDE SEQUENCE [LARGE SCALE GENOMIC DNA]</scope>
    <source>
        <strain evidence="3 4">JCM 13929</strain>
    </source>
</reference>
<dbReference type="PRINTS" id="PR00385">
    <property type="entry name" value="P450"/>
</dbReference>
<evidence type="ECO:0000256" key="1">
    <source>
        <dbReference type="ARBA" id="ARBA00010617"/>
    </source>
</evidence>
<dbReference type="InterPro" id="IPR002397">
    <property type="entry name" value="Cyt_P450_B"/>
</dbReference>
<organism evidence="3 4">
    <name type="scientific">Nonomuraea maheshkhaliensis</name>
    <dbReference type="NCBI Taxonomy" id="419590"/>
    <lineage>
        <taxon>Bacteria</taxon>
        <taxon>Bacillati</taxon>
        <taxon>Actinomycetota</taxon>
        <taxon>Actinomycetes</taxon>
        <taxon>Streptosporangiales</taxon>
        <taxon>Streptosporangiaceae</taxon>
        <taxon>Nonomuraea</taxon>
    </lineage>
</organism>
<evidence type="ECO:0000256" key="2">
    <source>
        <dbReference type="RuleBase" id="RU000461"/>
    </source>
</evidence>
<dbReference type="PANTHER" id="PTHR46696:SF4">
    <property type="entry name" value="BIOTIN BIOSYNTHESIS CYTOCHROME P450"/>
    <property type="match status" value="1"/>
</dbReference>
<keyword evidence="2" id="KW-0408">Iron</keyword>
<comment type="similarity">
    <text evidence="1 2">Belongs to the cytochrome P450 family.</text>
</comment>
<dbReference type="EMBL" id="BAAAMU010000059">
    <property type="protein sequence ID" value="GAA1659042.1"/>
    <property type="molecule type" value="Genomic_DNA"/>
</dbReference>
<gene>
    <name evidence="3" type="ORF">GCM10009733_065980</name>
</gene>
<dbReference type="Proteomes" id="UP001500064">
    <property type="component" value="Unassembled WGS sequence"/>
</dbReference>
<keyword evidence="2" id="KW-0479">Metal-binding</keyword>